<evidence type="ECO:0000313" key="8">
    <source>
        <dbReference type="EMBL" id="MDN3563195.1"/>
    </source>
</evidence>
<dbReference type="RefSeq" id="WP_290314932.1">
    <property type="nucleotide sequence ID" value="NZ_JAUFPN010000020.1"/>
</dbReference>
<dbReference type="PANTHER" id="PTHR42878:SF15">
    <property type="entry name" value="BACTERIOPHYTOCHROME"/>
    <property type="match status" value="1"/>
</dbReference>
<dbReference type="InterPro" id="IPR003594">
    <property type="entry name" value="HATPase_dom"/>
</dbReference>
<keyword evidence="4" id="KW-0808">Transferase</keyword>
<dbReference type="InterPro" id="IPR004358">
    <property type="entry name" value="Sig_transdc_His_kin-like_C"/>
</dbReference>
<evidence type="ECO:0000256" key="6">
    <source>
        <dbReference type="SAM" id="Phobius"/>
    </source>
</evidence>
<evidence type="ECO:0000256" key="3">
    <source>
        <dbReference type="ARBA" id="ARBA00022553"/>
    </source>
</evidence>
<dbReference type="Gene3D" id="3.30.565.10">
    <property type="entry name" value="Histidine kinase-like ATPase, C-terminal domain"/>
    <property type="match status" value="1"/>
</dbReference>
<name>A0ABT8A0E7_9PROT</name>
<reference evidence="9" key="1">
    <citation type="journal article" date="2019" name="Int. J. Syst. Evol. Microbiol.">
        <title>The Global Catalogue of Microorganisms (GCM) 10K type strain sequencing project: providing services to taxonomists for standard genome sequencing and annotation.</title>
        <authorList>
            <consortium name="The Broad Institute Genomics Platform"/>
            <consortium name="The Broad Institute Genome Sequencing Center for Infectious Disease"/>
            <person name="Wu L."/>
            <person name="Ma J."/>
        </authorList>
    </citation>
    <scope>NUCLEOTIDE SEQUENCE [LARGE SCALE GENOMIC DNA]</scope>
    <source>
        <strain evidence="9">CECT 7131</strain>
    </source>
</reference>
<dbReference type="InterPro" id="IPR050351">
    <property type="entry name" value="BphY/WalK/GraS-like"/>
</dbReference>
<dbReference type="CDD" id="cd00082">
    <property type="entry name" value="HisKA"/>
    <property type="match status" value="1"/>
</dbReference>
<dbReference type="SMART" id="SM00387">
    <property type="entry name" value="HATPase_c"/>
    <property type="match status" value="1"/>
</dbReference>
<dbReference type="PRINTS" id="PR00344">
    <property type="entry name" value="BCTRLSENSOR"/>
</dbReference>
<keyword evidence="9" id="KW-1185">Reference proteome</keyword>
<comment type="caution">
    <text evidence="8">The sequence shown here is derived from an EMBL/GenBank/DDBJ whole genome shotgun (WGS) entry which is preliminary data.</text>
</comment>
<comment type="catalytic activity">
    <reaction evidence="1">
        <text>ATP + protein L-histidine = ADP + protein N-phospho-L-histidine.</text>
        <dbReference type="EC" id="2.7.13.3"/>
    </reaction>
</comment>
<dbReference type="EMBL" id="JAUFPN010000020">
    <property type="protein sequence ID" value="MDN3563195.1"/>
    <property type="molecule type" value="Genomic_DNA"/>
</dbReference>
<dbReference type="InterPro" id="IPR003661">
    <property type="entry name" value="HisK_dim/P_dom"/>
</dbReference>
<dbReference type="Gene3D" id="1.10.287.130">
    <property type="match status" value="1"/>
</dbReference>
<evidence type="ECO:0000256" key="5">
    <source>
        <dbReference type="ARBA" id="ARBA00022777"/>
    </source>
</evidence>
<dbReference type="EC" id="2.7.13.3" evidence="2"/>
<keyword evidence="3" id="KW-0597">Phosphoprotein</keyword>
<evidence type="ECO:0000256" key="4">
    <source>
        <dbReference type="ARBA" id="ARBA00022679"/>
    </source>
</evidence>
<dbReference type="SUPFAM" id="SSF47384">
    <property type="entry name" value="Homodimeric domain of signal transducing histidine kinase"/>
    <property type="match status" value="1"/>
</dbReference>
<dbReference type="SMART" id="SM00388">
    <property type="entry name" value="HisKA"/>
    <property type="match status" value="1"/>
</dbReference>
<dbReference type="Pfam" id="PF05227">
    <property type="entry name" value="CHASE3"/>
    <property type="match status" value="1"/>
</dbReference>
<organism evidence="8 9">
    <name type="scientific">Paeniroseomonas aquatica</name>
    <dbReference type="NCBI Taxonomy" id="373043"/>
    <lineage>
        <taxon>Bacteria</taxon>
        <taxon>Pseudomonadati</taxon>
        <taxon>Pseudomonadota</taxon>
        <taxon>Alphaproteobacteria</taxon>
        <taxon>Acetobacterales</taxon>
        <taxon>Acetobacteraceae</taxon>
        <taxon>Paeniroseomonas</taxon>
    </lineage>
</organism>
<dbReference type="CDD" id="cd00075">
    <property type="entry name" value="HATPase"/>
    <property type="match status" value="1"/>
</dbReference>
<dbReference type="InterPro" id="IPR036890">
    <property type="entry name" value="HATPase_C_sf"/>
</dbReference>
<dbReference type="SUPFAM" id="SSF55874">
    <property type="entry name" value="ATPase domain of HSP90 chaperone/DNA topoisomerase II/histidine kinase"/>
    <property type="match status" value="1"/>
</dbReference>
<proteinExistence type="predicted"/>
<dbReference type="CDD" id="cd19410">
    <property type="entry name" value="HK9-like_sensor"/>
    <property type="match status" value="1"/>
</dbReference>
<keyword evidence="5" id="KW-0418">Kinase</keyword>
<protein>
    <recommendedName>
        <fullName evidence="2">histidine kinase</fullName>
        <ecNumber evidence="2">2.7.13.3</ecNumber>
    </recommendedName>
</protein>
<feature type="domain" description="Histidine kinase" evidence="7">
    <location>
        <begin position="252"/>
        <end position="488"/>
    </location>
</feature>
<keyword evidence="6" id="KW-0812">Transmembrane</keyword>
<dbReference type="PANTHER" id="PTHR42878">
    <property type="entry name" value="TWO-COMPONENT HISTIDINE KINASE"/>
    <property type="match status" value="1"/>
</dbReference>
<dbReference type="InterPro" id="IPR036097">
    <property type="entry name" value="HisK_dim/P_sf"/>
</dbReference>
<dbReference type="Proteomes" id="UP001529369">
    <property type="component" value="Unassembled WGS sequence"/>
</dbReference>
<dbReference type="Pfam" id="PF02518">
    <property type="entry name" value="HATPase_c"/>
    <property type="match status" value="1"/>
</dbReference>
<evidence type="ECO:0000256" key="1">
    <source>
        <dbReference type="ARBA" id="ARBA00000085"/>
    </source>
</evidence>
<evidence type="ECO:0000259" key="7">
    <source>
        <dbReference type="PROSITE" id="PS50109"/>
    </source>
</evidence>
<dbReference type="PROSITE" id="PS50109">
    <property type="entry name" value="HIS_KIN"/>
    <property type="match status" value="1"/>
</dbReference>
<evidence type="ECO:0000313" key="9">
    <source>
        <dbReference type="Proteomes" id="UP001529369"/>
    </source>
</evidence>
<dbReference type="InterPro" id="IPR007891">
    <property type="entry name" value="CHASE3"/>
</dbReference>
<accession>A0ABT8A0E7</accession>
<evidence type="ECO:0000256" key="2">
    <source>
        <dbReference type="ARBA" id="ARBA00012438"/>
    </source>
</evidence>
<keyword evidence="6" id="KW-1133">Transmembrane helix</keyword>
<feature type="transmembrane region" description="Helical" evidence="6">
    <location>
        <begin position="185"/>
        <end position="208"/>
    </location>
</feature>
<dbReference type="InterPro" id="IPR005467">
    <property type="entry name" value="His_kinase_dom"/>
</dbReference>
<sequence length="500" mass="52667">MPMTKTMLGRLSLLLMAIGFAALLATGAGLVWLVESTRSFAGGVTSSQVVRVAAGQVLALVQDAETSQRGFLLTGERSYLDPYLAAIEALPRELPELTRLIVEDGGQPAPPRLLAEMVATKLQELAETIALAEAGQLDGALAIVRTDRGKVGMDAIRAVVRGIEARAAARLDRRSEGLDRSGRQLLFGAGAALLLMLAVSLGAGALALRYTRDLEAAEAAVRSANAGLEQRVAERTAALTAANDEVQRFAYIVSHDLRAPLVNVMGFTAELEAAVVPLAALIAAADAAAPGLVTAEARAAVAEDIPEAVGFIRSSTQRMDRLINAILRLSREGRRALQPEPVALGDLLAGLAASVRHQLEAAGARLEVAPGMPVVHSDRLALEQIFGNLIDNAVNYLDPARPGRIVLRGRVAGGQAVVEVEDNGRGIDPRDHGRIFELFRRSGRQDRPGEGIGLAHVRALARRLGGEVECRSTPGIGSTFRVTLALAAPDHPAPIAEEPA</sequence>
<gene>
    <name evidence="8" type="ORF">QWZ14_02235</name>
</gene>
<keyword evidence="6" id="KW-0472">Membrane</keyword>